<evidence type="ECO:0008006" key="2">
    <source>
        <dbReference type="Google" id="ProtNLM"/>
    </source>
</evidence>
<name>A0A383F3R6_9ZZZZ</name>
<reference evidence="1" key="1">
    <citation type="submission" date="2018-05" db="EMBL/GenBank/DDBJ databases">
        <authorList>
            <person name="Lanie J.A."/>
            <person name="Ng W.-L."/>
            <person name="Kazmierczak K.M."/>
            <person name="Andrzejewski T.M."/>
            <person name="Davidsen T.M."/>
            <person name="Wayne K.J."/>
            <person name="Tettelin H."/>
            <person name="Glass J.I."/>
            <person name="Rusch D."/>
            <person name="Podicherti R."/>
            <person name="Tsui H.-C.T."/>
            <person name="Winkler M.E."/>
        </authorList>
    </citation>
    <scope>NUCLEOTIDE SEQUENCE</scope>
</reference>
<proteinExistence type="predicted"/>
<evidence type="ECO:0000313" key="1">
    <source>
        <dbReference type="EMBL" id="SVE63777.1"/>
    </source>
</evidence>
<dbReference type="EMBL" id="UINC01231302">
    <property type="protein sequence ID" value="SVE63777.1"/>
    <property type="molecule type" value="Genomic_DNA"/>
</dbReference>
<dbReference type="AlphaFoldDB" id="A0A383F3R6"/>
<organism evidence="1">
    <name type="scientific">marine metagenome</name>
    <dbReference type="NCBI Taxonomy" id="408172"/>
    <lineage>
        <taxon>unclassified sequences</taxon>
        <taxon>metagenomes</taxon>
        <taxon>ecological metagenomes</taxon>
    </lineage>
</organism>
<accession>A0A383F3R6</accession>
<sequence length="228" mass="23267">EMNDFSIPDGKNLNDVAEITVDGVNPSITKVESEPSTGTLSLGESATISIYFNEVITLADNLSFKLSSDADKAETFDIGSVGVGADDDGNQVSVGQYTYTVVADDYEADALYISTGPSGTVNDLAGNEVTSLSIPGDQELRDNSTLKVETIAPVITLITTDEGTGTYGEGSAITVKVNFKNGVAGSAEPVVMGGSASGTITIGTGDAANGGTARFTEVNPALSTFVTG</sequence>
<feature type="non-terminal residue" evidence="1">
    <location>
        <position position="228"/>
    </location>
</feature>
<protein>
    <recommendedName>
        <fullName evidence="2">SbsA Ig-like domain-containing protein</fullName>
    </recommendedName>
</protein>
<gene>
    <name evidence="1" type="ORF">METZ01_LOCUS516631</name>
</gene>
<feature type="non-terminal residue" evidence="1">
    <location>
        <position position="1"/>
    </location>
</feature>